<feature type="domain" description="Phosphatidic acid phosphatase type 2/haloperoxidase" evidence="1">
    <location>
        <begin position="83"/>
        <end position="193"/>
    </location>
</feature>
<dbReference type="PANTHER" id="PTHR34599:SF1">
    <property type="entry name" value="PHOSPHATIDIC ACID PHOSPHATASE TYPE 2_HALOPEROXIDASE DOMAIN-CONTAINING PROTEIN"/>
    <property type="match status" value="1"/>
</dbReference>
<dbReference type="PANTHER" id="PTHR34599">
    <property type="entry name" value="PEROXIDASE-RELATED"/>
    <property type="match status" value="1"/>
</dbReference>
<evidence type="ECO:0000259" key="1">
    <source>
        <dbReference type="SMART" id="SM00014"/>
    </source>
</evidence>
<dbReference type="InterPro" id="IPR052559">
    <property type="entry name" value="V-haloperoxidase"/>
</dbReference>
<dbReference type="STRING" id="1120976.SAMN03080606_01568"/>
<organism evidence="2 3">
    <name type="scientific">Alkaliphilus peptidifermentans DSM 18978</name>
    <dbReference type="NCBI Taxonomy" id="1120976"/>
    <lineage>
        <taxon>Bacteria</taxon>
        <taxon>Bacillati</taxon>
        <taxon>Bacillota</taxon>
        <taxon>Clostridia</taxon>
        <taxon>Peptostreptococcales</taxon>
        <taxon>Natronincolaceae</taxon>
        <taxon>Alkaliphilus</taxon>
    </lineage>
</organism>
<sequence length="252" mass="28666">MKRSRNGRFIGIDGKVIRFDLEHPDNIDFCNELSVVRKTLSEITRHQKEIAEYWGDGPATKQWTPIIDRLLDTYDISPAHAARVLAVVQAAINDAFAITWHYKYLWNIPRPIQLDQKLITVICTPVFPAYPSGHSVISGTAEVILSYFFPTEAGQLKKLAEENSISRLYGGVHFPSDLREGLRLGRHIGRLIVDSIKRQRDGNNQPVDVPSIHDLRANLNPPPYHQVIPYPSRVRLCDFPLVPLDFKDNNPI</sequence>
<accession>A0A1G5G164</accession>
<protein>
    <submittedName>
        <fullName evidence="2">PAP2 superfamily protein</fullName>
    </submittedName>
</protein>
<reference evidence="2 3" key="1">
    <citation type="submission" date="2016-10" db="EMBL/GenBank/DDBJ databases">
        <authorList>
            <person name="de Groot N.N."/>
        </authorList>
    </citation>
    <scope>NUCLEOTIDE SEQUENCE [LARGE SCALE GENOMIC DNA]</scope>
    <source>
        <strain evidence="2 3">DSM 18978</strain>
    </source>
</reference>
<keyword evidence="3" id="KW-1185">Reference proteome</keyword>
<dbReference type="AlphaFoldDB" id="A0A1G5G164"/>
<name>A0A1G5G164_9FIRM</name>
<proteinExistence type="predicted"/>
<dbReference type="RefSeq" id="WP_176758910.1">
    <property type="nucleotide sequence ID" value="NZ_FMUS01000008.1"/>
</dbReference>
<dbReference type="CDD" id="cd03380">
    <property type="entry name" value="PAP2_like_1"/>
    <property type="match status" value="1"/>
</dbReference>
<dbReference type="InterPro" id="IPR036938">
    <property type="entry name" value="PAP2/HPO_sf"/>
</dbReference>
<dbReference type="EMBL" id="FMUS01000008">
    <property type="protein sequence ID" value="SCY45204.1"/>
    <property type="molecule type" value="Genomic_DNA"/>
</dbReference>
<dbReference type="InterPro" id="IPR000326">
    <property type="entry name" value="PAP2/HPO"/>
</dbReference>
<evidence type="ECO:0000313" key="2">
    <source>
        <dbReference type="EMBL" id="SCY45204.1"/>
    </source>
</evidence>
<dbReference type="Proteomes" id="UP000198636">
    <property type="component" value="Unassembled WGS sequence"/>
</dbReference>
<dbReference type="SUPFAM" id="SSF48317">
    <property type="entry name" value="Acid phosphatase/Vanadium-dependent haloperoxidase"/>
    <property type="match status" value="1"/>
</dbReference>
<dbReference type="Gene3D" id="1.10.606.20">
    <property type="match status" value="1"/>
</dbReference>
<dbReference type="Pfam" id="PF01569">
    <property type="entry name" value="PAP2"/>
    <property type="match status" value="1"/>
</dbReference>
<dbReference type="SMART" id="SM00014">
    <property type="entry name" value="acidPPc"/>
    <property type="match status" value="1"/>
</dbReference>
<gene>
    <name evidence="2" type="ORF">SAMN03080606_01568</name>
</gene>
<evidence type="ECO:0000313" key="3">
    <source>
        <dbReference type="Proteomes" id="UP000198636"/>
    </source>
</evidence>